<dbReference type="GO" id="GO:0005743">
    <property type="term" value="C:mitochondrial inner membrane"/>
    <property type="evidence" value="ECO:0007669"/>
    <property type="project" value="UniProtKB-SubCell"/>
</dbReference>
<dbReference type="Gene3D" id="3.40.50.300">
    <property type="entry name" value="P-loop containing nucleotide triphosphate hydrolases"/>
    <property type="match status" value="1"/>
</dbReference>
<name>A0A9Q1FSA0_SYNKA</name>
<evidence type="ECO:0000256" key="19">
    <source>
        <dbReference type="ARBA" id="ARBA00075597"/>
    </source>
</evidence>
<dbReference type="GO" id="GO:0003697">
    <property type="term" value="F:single-stranded DNA binding"/>
    <property type="evidence" value="ECO:0007669"/>
    <property type="project" value="InterPro"/>
</dbReference>
<dbReference type="GO" id="GO:0016787">
    <property type="term" value="F:hydrolase activity"/>
    <property type="evidence" value="ECO:0007669"/>
    <property type="project" value="UniProtKB-KW"/>
</dbReference>
<evidence type="ECO:0000256" key="12">
    <source>
        <dbReference type="ARBA" id="ARBA00023136"/>
    </source>
</evidence>
<dbReference type="GO" id="GO:0008289">
    <property type="term" value="F:lipid binding"/>
    <property type="evidence" value="ECO:0007669"/>
    <property type="project" value="UniProtKB-KW"/>
</dbReference>
<evidence type="ECO:0000256" key="2">
    <source>
        <dbReference type="ARBA" id="ARBA00004637"/>
    </source>
</evidence>
<keyword evidence="6" id="KW-0378">Hydrolase</keyword>
<evidence type="ECO:0000256" key="18">
    <source>
        <dbReference type="ARBA" id="ARBA00074853"/>
    </source>
</evidence>
<keyword evidence="8" id="KW-0067">ATP-binding</keyword>
<dbReference type="CDD" id="cd01122">
    <property type="entry name" value="Twinkle_C"/>
    <property type="match status" value="1"/>
</dbReference>
<comment type="caution">
    <text evidence="22">The sequence shown here is derived from an EMBL/GenBank/DDBJ whole genome shotgun (WGS) entry which is preliminary data.</text>
</comment>
<dbReference type="FunFam" id="3.40.1360.10:FF:000008">
    <property type="entry name" value="Mitochondrial helicase twinkle"/>
    <property type="match status" value="1"/>
</dbReference>
<comment type="function">
    <text evidence="17">Mitochondrial helicase involved in mtDNA replication and repair. Might have a role in mtDNA repair. Has DNA strand separation activity needed to form a processive replication fork for leading strand synthesis which is catalyzed by the formation of a replisome complex with POLG and mtSDB. Preferentially unwinds DNA substrates with pre-existing 5'-and 3'- single-stranded tails but is also active on a 5'- flap substrate. Can dissociate the invading strand of immobile or mobile D-loop DNA structures irrespective of the single strand polarity of the third strand. In addition to its DNA strand separation activity, also has DNA strand annealing, DNA strand-exchange and DNA branch migration activities.</text>
</comment>
<keyword evidence="10" id="KW-0446">Lipid-binding</keyword>
<evidence type="ECO:0000256" key="3">
    <source>
        <dbReference type="ARBA" id="ARBA00022705"/>
    </source>
</evidence>
<accession>A0A9Q1FSA0</accession>
<evidence type="ECO:0000256" key="15">
    <source>
        <dbReference type="ARBA" id="ARBA00044969"/>
    </source>
</evidence>
<evidence type="ECO:0000256" key="8">
    <source>
        <dbReference type="ARBA" id="ARBA00022840"/>
    </source>
</evidence>
<evidence type="ECO:0000259" key="21">
    <source>
        <dbReference type="PROSITE" id="PS51199"/>
    </source>
</evidence>
<keyword evidence="23" id="KW-1185">Reference proteome</keyword>
<feature type="domain" description="SF4 helicase" evidence="21">
    <location>
        <begin position="419"/>
        <end position="670"/>
    </location>
</feature>
<dbReference type="GO" id="GO:0006264">
    <property type="term" value="P:mitochondrial DNA replication"/>
    <property type="evidence" value="ECO:0007669"/>
    <property type="project" value="TreeGrafter"/>
</dbReference>
<evidence type="ECO:0000256" key="11">
    <source>
        <dbReference type="ARBA" id="ARBA00023128"/>
    </source>
</evidence>
<dbReference type="InterPro" id="IPR027032">
    <property type="entry name" value="Twinkle-like"/>
</dbReference>
<keyword evidence="9" id="KW-0809">Transit peptide</keyword>
<evidence type="ECO:0000256" key="5">
    <source>
        <dbReference type="ARBA" id="ARBA00022792"/>
    </source>
</evidence>
<dbReference type="PROSITE" id="PS51199">
    <property type="entry name" value="SF4_HELICASE"/>
    <property type="match status" value="1"/>
</dbReference>
<dbReference type="GO" id="GO:0043139">
    <property type="term" value="F:5'-3' DNA helicase activity"/>
    <property type="evidence" value="ECO:0007669"/>
    <property type="project" value="UniProtKB-EC"/>
</dbReference>
<evidence type="ECO:0000256" key="4">
    <source>
        <dbReference type="ARBA" id="ARBA00022741"/>
    </source>
</evidence>
<gene>
    <name evidence="22" type="ORF">SKAU_G00141210</name>
</gene>
<evidence type="ECO:0000256" key="14">
    <source>
        <dbReference type="ARBA" id="ARBA00023271"/>
    </source>
</evidence>
<dbReference type="FunFam" id="3.40.50.300:FF:000845">
    <property type="entry name" value="Mitochondrial helicase twinkle"/>
    <property type="match status" value="1"/>
</dbReference>
<dbReference type="Proteomes" id="UP001152622">
    <property type="component" value="Chromosome 4"/>
</dbReference>
<reference evidence="22" key="1">
    <citation type="journal article" date="2023" name="Science">
        <title>Genome structures resolve the early diversification of teleost fishes.</title>
        <authorList>
            <person name="Parey E."/>
            <person name="Louis A."/>
            <person name="Montfort J."/>
            <person name="Bouchez O."/>
            <person name="Roques C."/>
            <person name="Iampietro C."/>
            <person name="Lluch J."/>
            <person name="Castinel A."/>
            <person name="Donnadieu C."/>
            <person name="Desvignes T."/>
            <person name="Floi Bucao C."/>
            <person name="Jouanno E."/>
            <person name="Wen M."/>
            <person name="Mejri S."/>
            <person name="Dirks R."/>
            <person name="Jansen H."/>
            <person name="Henkel C."/>
            <person name="Chen W.J."/>
            <person name="Zahm M."/>
            <person name="Cabau C."/>
            <person name="Klopp C."/>
            <person name="Thompson A.W."/>
            <person name="Robinson-Rechavi M."/>
            <person name="Braasch I."/>
            <person name="Lecointre G."/>
            <person name="Bobe J."/>
            <person name="Postlethwait J.H."/>
            <person name="Berthelot C."/>
            <person name="Roest Crollius H."/>
            <person name="Guiguen Y."/>
        </authorList>
    </citation>
    <scope>NUCLEOTIDE SEQUENCE</scope>
    <source>
        <strain evidence="22">WJC10195</strain>
    </source>
</reference>
<sequence>MWRFSSLTRGTSCLLPFRKAPALRHFSVFLVRHGPVWPPVRASPACLHLPRITVLLSFCRSFKKNAKSTLDFPVTPITVTDIKQYLRSKEIPFHDGFSCLHAPSFFLEHTGAQGGSEAAGRDGFTLFIDKTTGQFLCKETLVEGSWEDLQDCVEVMQKEGCSYLSPDVLLGYPESPEEQEVKEMELREVQRIWSASVSFSDLPDEEAQLVKTMFRMDSISNATLKRFGVRFFKPTKSLVFPWFGGRDSGLRGLKLLTASCDKDGAVSYADATLPRPSAYHNLFGLPLVGRKDSEVVLTGRETDALAVSQATGLPCLTLPRGVSSLPPVLLPYLEQFKRVTLWLGGDINSWEASKIFSRKLGLKRCSLVRPGEQQPCPSEALESGRSLSRILKASISAAHKSIVSFRQLRDDVYGELANREQVAGVKWGRFPELNKILKGHRKGELTVFTGPTGSGKTTFISECALDLCVQGVNTLWGSFEINNVRLAKIMLTQFSMQRLEDDLEQYDAWADKFEDLPLYFMTFHGQQNLKTVLDTMHHAAYLYDISHVVIDNLQFMMGQENQSVDKFAIQDHMIGAFRKFATHSSCHVTLIIHPRKEEDDKDLQTASIFGTAKASQEADNVLILQEKKLVTVPGRRSLQVAKNRFDGDVGVFPLEFNKSSLTFSAPLKAKNKLRKVKGDKPDAPESEEKPAKVEKAEKVEKPAKVEKVEKAEKVEKPAKVEKVEKAEKPARATKTPKAEKGMPSRRQGSLRPCVLQSHVHWELHCSVGASRSRGANTCPCRQMAIFRFKPRLIFHSTV</sequence>
<keyword evidence="12" id="KW-0472">Membrane</keyword>
<evidence type="ECO:0000256" key="1">
    <source>
        <dbReference type="ARBA" id="ARBA00004436"/>
    </source>
</evidence>
<evidence type="ECO:0000256" key="6">
    <source>
        <dbReference type="ARBA" id="ARBA00022801"/>
    </source>
</evidence>
<keyword evidence="3" id="KW-0235">DNA replication</keyword>
<evidence type="ECO:0000313" key="23">
    <source>
        <dbReference type="Proteomes" id="UP001152622"/>
    </source>
</evidence>
<dbReference type="InterPro" id="IPR027417">
    <property type="entry name" value="P-loop_NTPase"/>
</dbReference>
<dbReference type="InterPro" id="IPR034154">
    <property type="entry name" value="TOPRIM_DnaG/twinkle"/>
</dbReference>
<proteinExistence type="predicted"/>
<dbReference type="SUPFAM" id="SSF52540">
    <property type="entry name" value="P-loop containing nucleoside triphosphate hydrolases"/>
    <property type="match status" value="1"/>
</dbReference>
<dbReference type="PANTHER" id="PTHR12873:SF0">
    <property type="entry name" value="TWINKLE MTDNA HELICASE"/>
    <property type="match status" value="1"/>
</dbReference>
<evidence type="ECO:0000256" key="17">
    <source>
        <dbReference type="ARBA" id="ARBA00055412"/>
    </source>
</evidence>
<keyword evidence="5" id="KW-0999">Mitochondrion inner membrane</keyword>
<evidence type="ECO:0000256" key="10">
    <source>
        <dbReference type="ARBA" id="ARBA00023121"/>
    </source>
</evidence>
<dbReference type="Gene3D" id="3.40.1360.10">
    <property type="match status" value="1"/>
</dbReference>
<evidence type="ECO:0000256" key="7">
    <source>
        <dbReference type="ARBA" id="ARBA00022806"/>
    </source>
</evidence>
<comment type="subcellular location">
    <subcellularLocation>
        <location evidence="2">Mitochondrion inner membrane</location>
        <topology evidence="2">Peripheral membrane protein</topology>
    </subcellularLocation>
    <subcellularLocation>
        <location evidence="1">Mitochondrion matrix</location>
        <location evidence="1">Mitochondrion nucleoid</location>
    </subcellularLocation>
</comment>
<feature type="region of interest" description="Disordered" evidence="20">
    <location>
        <begin position="673"/>
        <end position="749"/>
    </location>
</feature>
<protein>
    <recommendedName>
        <fullName evidence="18">Twinkle mtDNA helicase</fullName>
        <ecNumber evidence="15">5.6.2.3</ecNumber>
    </recommendedName>
    <alternativeName>
        <fullName evidence="19">Twinkle protein, mitochondrial</fullName>
    </alternativeName>
</protein>
<comment type="catalytic activity">
    <reaction evidence="16">
        <text>ATP + H2O = ADP + phosphate + H(+)</text>
        <dbReference type="Rhea" id="RHEA:13065"/>
        <dbReference type="ChEBI" id="CHEBI:15377"/>
        <dbReference type="ChEBI" id="CHEBI:15378"/>
        <dbReference type="ChEBI" id="CHEBI:30616"/>
        <dbReference type="ChEBI" id="CHEBI:43474"/>
        <dbReference type="ChEBI" id="CHEBI:456216"/>
        <dbReference type="EC" id="5.6.2.3"/>
    </reaction>
</comment>
<evidence type="ECO:0000256" key="9">
    <source>
        <dbReference type="ARBA" id="ARBA00022946"/>
    </source>
</evidence>
<dbReference type="Pfam" id="PF13481">
    <property type="entry name" value="AAA_25"/>
    <property type="match status" value="1"/>
</dbReference>
<evidence type="ECO:0000313" key="22">
    <source>
        <dbReference type="EMBL" id="KAJ8365290.1"/>
    </source>
</evidence>
<dbReference type="AlphaFoldDB" id="A0A9Q1FSA0"/>
<dbReference type="PANTHER" id="PTHR12873">
    <property type="entry name" value="T7-LIKE MITOCHONDRIAL DNA HELICASE"/>
    <property type="match status" value="1"/>
</dbReference>
<dbReference type="OrthoDB" id="275278at2759"/>
<dbReference type="GO" id="GO:0042645">
    <property type="term" value="C:mitochondrial nucleoid"/>
    <property type="evidence" value="ECO:0007669"/>
    <property type="project" value="UniProtKB-SubCell"/>
</dbReference>
<dbReference type="CDD" id="cd01029">
    <property type="entry name" value="TOPRIM_primases"/>
    <property type="match status" value="1"/>
</dbReference>
<keyword evidence="11" id="KW-0496">Mitochondrion</keyword>
<evidence type="ECO:0000256" key="13">
    <source>
        <dbReference type="ARBA" id="ARBA00023235"/>
    </source>
</evidence>
<dbReference type="GO" id="GO:0005524">
    <property type="term" value="F:ATP binding"/>
    <property type="evidence" value="ECO:0007669"/>
    <property type="project" value="UniProtKB-KW"/>
</dbReference>
<keyword evidence="4" id="KW-0547">Nucleotide-binding</keyword>
<evidence type="ECO:0000256" key="20">
    <source>
        <dbReference type="SAM" id="MobiDB-lite"/>
    </source>
</evidence>
<keyword evidence="13" id="KW-0413">Isomerase</keyword>
<dbReference type="EMBL" id="JAINUF010000004">
    <property type="protein sequence ID" value="KAJ8365290.1"/>
    <property type="molecule type" value="Genomic_DNA"/>
</dbReference>
<keyword evidence="7" id="KW-0347">Helicase</keyword>
<feature type="compositionally biased region" description="Basic and acidic residues" evidence="20">
    <location>
        <begin position="676"/>
        <end position="742"/>
    </location>
</feature>
<dbReference type="EC" id="5.6.2.3" evidence="15"/>
<keyword evidence="14" id="KW-1135">Mitochondrion nucleoid</keyword>
<dbReference type="InterPro" id="IPR007694">
    <property type="entry name" value="DNA_helicase_DnaB-like_C"/>
</dbReference>
<organism evidence="22 23">
    <name type="scientific">Synaphobranchus kaupii</name>
    <name type="common">Kaup's arrowtooth eel</name>
    <dbReference type="NCBI Taxonomy" id="118154"/>
    <lineage>
        <taxon>Eukaryota</taxon>
        <taxon>Metazoa</taxon>
        <taxon>Chordata</taxon>
        <taxon>Craniata</taxon>
        <taxon>Vertebrata</taxon>
        <taxon>Euteleostomi</taxon>
        <taxon>Actinopterygii</taxon>
        <taxon>Neopterygii</taxon>
        <taxon>Teleostei</taxon>
        <taxon>Anguilliformes</taxon>
        <taxon>Synaphobranchidae</taxon>
        <taxon>Synaphobranchus</taxon>
    </lineage>
</organism>
<evidence type="ECO:0000256" key="16">
    <source>
        <dbReference type="ARBA" id="ARBA00048954"/>
    </source>
</evidence>